<proteinExistence type="predicted"/>
<dbReference type="SUPFAM" id="SSF53448">
    <property type="entry name" value="Nucleotide-diphospho-sugar transferases"/>
    <property type="match status" value="1"/>
</dbReference>
<sequence>MNLKEIHTFVICAYGNSSYLEECMLSLVNQHNQSSIILYTSTPSLQIEELCKKYNIAYYHGSGGSIGKDWNNALSFVKTRYATIAHQDDYYEPQYSELIIKKFQSNPDALIAYSDYFEEKNGKKIERTLNLKIKRFMLRTINLFPKSKFWRTRVLAFGNAICCPSVSYDLSALNGFKFDEKLKGNLDWIAWYQIGKMKGSFVYVDKPLMCHRIHEESETSKTISNNTRSQEDLETLEIFWPKWIAKLLMRQYVKSQNSNN</sequence>
<dbReference type="InterPro" id="IPR001173">
    <property type="entry name" value="Glyco_trans_2-like"/>
</dbReference>
<evidence type="ECO:0000313" key="2">
    <source>
        <dbReference type="EMBL" id="AYF94334.1"/>
    </source>
</evidence>
<protein>
    <submittedName>
        <fullName evidence="2">Glycosyltransferase family 2 protein</fullName>
    </submittedName>
</protein>
<reference evidence="3" key="1">
    <citation type="submission" date="2018-09" db="EMBL/GenBank/DDBJ databases">
        <title>Complete genome sequence of Streptococcus sp. KCOM 2890 (=JS71).</title>
        <authorList>
            <person name="Kook J.-K."/>
            <person name="Park S.-N."/>
            <person name="Lim Y.K."/>
        </authorList>
    </citation>
    <scope>NUCLEOTIDE SEQUENCE [LARGE SCALE GENOMIC DNA]</scope>
    <source>
        <strain evidence="3">JS71</strain>
    </source>
</reference>
<dbReference type="Pfam" id="PF00535">
    <property type="entry name" value="Glycos_transf_2"/>
    <property type="match status" value="1"/>
</dbReference>
<evidence type="ECO:0000259" key="1">
    <source>
        <dbReference type="Pfam" id="PF00535"/>
    </source>
</evidence>
<keyword evidence="3" id="KW-1185">Reference proteome</keyword>
<dbReference type="PANTHER" id="PTHR22916:SF3">
    <property type="entry name" value="UDP-GLCNAC:BETAGAL BETA-1,3-N-ACETYLGLUCOSAMINYLTRANSFERASE-LIKE PROTEIN 1"/>
    <property type="match status" value="1"/>
</dbReference>
<evidence type="ECO:0000313" key="3">
    <source>
        <dbReference type="Proteomes" id="UP000277293"/>
    </source>
</evidence>
<gene>
    <name evidence="2" type="ORF">D7D50_06900</name>
</gene>
<dbReference type="PANTHER" id="PTHR22916">
    <property type="entry name" value="GLYCOSYLTRANSFERASE"/>
    <property type="match status" value="1"/>
</dbReference>
<dbReference type="InterPro" id="IPR029044">
    <property type="entry name" value="Nucleotide-diphossugar_trans"/>
</dbReference>
<accession>A0ABM6ZAJ6</accession>
<dbReference type="EMBL" id="CP032620">
    <property type="protein sequence ID" value="AYF94334.1"/>
    <property type="molecule type" value="Genomic_DNA"/>
</dbReference>
<name>A0ABM6ZAJ6_9STRE</name>
<feature type="domain" description="Glycosyltransferase 2-like" evidence="1">
    <location>
        <begin position="9"/>
        <end position="138"/>
    </location>
</feature>
<dbReference type="RefSeq" id="WP_120701825.1">
    <property type="nucleotide sequence ID" value="NZ_CP032620.1"/>
</dbReference>
<dbReference type="Proteomes" id="UP000277293">
    <property type="component" value="Chromosome"/>
</dbReference>
<dbReference type="Gene3D" id="3.90.550.10">
    <property type="entry name" value="Spore Coat Polysaccharide Biosynthesis Protein SpsA, Chain A"/>
    <property type="match status" value="1"/>
</dbReference>
<organism evidence="2 3">
    <name type="scientific">Streptococcus koreensis</name>
    <dbReference type="NCBI Taxonomy" id="2382163"/>
    <lineage>
        <taxon>Bacteria</taxon>
        <taxon>Bacillati</taxon>
        <taxon>Bacillota</taxon>
        <taxon>Bacilli</taxon>
        <taxon>Lactobacillales</taxon>
        <taxon>Streptococcaceae</taxon>
        <taxon>Streptococcus</taxon>
    </lineage>
</organism>
<dbReference type="CDD" id="cd00761">
    <property type="entry name" value="Glyco_tranf_GTA_type"/>
    <property type="match status" value="1"/>
</dbReference>